<name>A0A2M9G2E2_9PROT</name>
<dbReference type="Pfam" id="PF09250">
    <property type="entry name" value="Prim-Pol"/>
    <property type="match status" value="1"/>
</dbReference>
<dbReference type="SUPFAM" id="SSF52540">
    <property type="entry name" value="P-loop containing nucleoside triphosphate hydrolases"/>
    <property type="match status" value="1"/>
</dbReference>
<feature type="domain" description="DNA primase/polymerase bifunctional N-terminal" evidence="2">
    <location>
        <begin position="4"/>
        <end position="156"/>
    </location>
</feature>
<dbReference type="Gene3D" id="3.30.720.160">
    <property type="entry name" value="Bifunctional DNA primase/polymerase, N-terminal"/>
    <property type="match status" value="1"/>
</dbReference>
<dbReference type="AlphaFoldDB" id="A0A2M9G2E2"/>
<dbReference type="Gene3D" id="3.40.50.300">
    <property type="entry name" value="P-loop containing nucleotide triphosphate hydrolases"/>
    <property type="match status" value="1"/>
</dbReference>
<organism evidence="3 4">
    <name type="scientific">Minwuia thermotolerans</name>
    <dbReference type="NCBI Taxonomy" id="2056226"/>
    <lineage>
        <taxon>Bacteria</taxon>
        <taxon>Pseudomonadati</taxon>
        <taxon>Pseudomonadota</taxon>
        <taxon>Alphaproteobacteria</taxon>
        <taxon>Minwuiales</taxon>
        <taxon>Minwuiaceae</taxon>
        <taxon>Minwuia</taxon>
    </lineage>
</organism>
<dbReference type="Proteomes" id="UP000229498">
    <property type="component" value="Unassembled WGS sequence"/>
</dbReference>
<dbReference type="GO" id="GO:0016787">
    <property type="term" value="F:hydrolase activity"/>
    <property type="evidence" value="ECO:0007669"/>
    <property type="project" value="UniProtKB-KW"/>
</dbReference>
<sequence>MEWALDHAARGFCVFPLKPNGKRPGIKGWPELATTDPATIRDWWDRWPEANIGIATAGLLVVDIDDKAGRCGGVTWLELCLEHCGPIDTLTARTASGGRHLYFRPSRPVGNSAGRLGDGLDVRGAGGYVVAPGSTIDGREYEWKTVAEIADAPQWLLDLAGAAPEPRERECEPLVEPDTPSALRRAQGWLETTEPAIEGAGGDHHTFTVAAQLRDYGISEPMALDLMLDHWNERCAPPWMPEDLERKVANAFRYAQNAPGVASPAVDFGEPVETPALERLLKPYRWRDERNLPLRPWIYGNLLMRGTVSALVAPPGASKSTFSLASAIAIATGRPLLDIDVHESTRVAVWNNEDPAVELERRTLAALRQFDIDPAELEPDGVPRLFLQSGEDRIFRIARRVSVQGGGYVLQPADLEPVRDELIANSIGVLVVDPFLETHPAAENDNAEVGQVAQLYRRLAQQANCAVLLIHHTRKPSNASAASLAGDLDTGRGASALMGVIRQGATLYTMTQKEAGEYGVDPSERYRYARYDEGKANMALLSGRPRWFRRESVRLATWHSGPGEPEAIDKATGRGLSFESVGTLAPVALQPVKAVGRSAERDVLLGAAAEVLLDQGPLPFSDLAEALARLPMFEAEEAGKLRRRLERRLPDDHLVWNGYEFQTEARDLGRRGSRNVKVVSCHRLDGEDEARRDN</sequence>
<dbReference type="CDD" id="cd04859">
    <property type="entry name" value="Prim_Pol"/>
    <property type="match status" value="1"/>
</dbReference>
<dbReference type="OrthoDB" id="1496333at2"/>
<evidence type="ECO:0000256" key="1">
    <source>
        <dbReference type="ARBA" id="ARBA00022801"/>
    </source>
</evidence>
<protein>
    <recommendedName>
        <fullName evidence="2">DNA primase/polymerase bifunctional N-terminal domain-containing protein</fullName>
    </recommendedName>
</protein>
<dbReference type="InterPro" id="IPR051620">
    <property type="entry name" value="ORF904-like_C"/>
</dbReference>
<dbReference type="InterPro" id="IPR015330">
    <property type="entry name" value="DNA_primase/pol_bifunc_N"/>
</dbReference>
<dbReference type="RefSeq" id="WP_109793169.1">
    <property type="nucleotide sequence ID" value="NZ_PHIG01000031.1"/>
</dbReference>
<dbReference type="SUPFAM" id="SSF56747">
    <property type="entry name" value="Prim-pol domain"/>
    <property type="match status" value="1"/>
</dbReference>
<keyword evidence="1" id="KW-0378">Hydrolase</keyword>
<dbReference type="PANTHER" id="PTHR35372">
    <property type="entry name" value="ATP BINDING PROTEIN-RELATED"/>
    <property type="match status" value="1"/>
</dbReference>
<reference evidence="3 4" key="1">
    <citation type="submission" date="2017-11" db="EMBL/GenBank/DDBJ databases">
        <title>Draft genome sequence of Rhizobiales bacterium SY3-13.</title>
        <authorList>
            <person name="Sun C."/>
        </authorList>
    </citation>
    <scope>NUCLEOTIDE SEQUENCE [LARGE SCALE GENOMIC DNA]</scope>
    <source>
        <strain evidence="3 4">SY3-13</strain>
    </source>
</reference>
<dbReference type="PANTHER" id="PTHR35372:SF2">
    <property type="entry name" value="SF3 HELICASE DOMAIN-CONTAINING PROTEIN"/>
    <property type="match status" value="1"/>
</dbReference>
<evidence type="ECO:0000313" key="3">
    <source>
        <dbReference type="EMBL" id="PJK29892.1"/>
    </source>
</evidence>
<dbReference type="SMART" id="SM00943">
    <property type="entry name" value="Prim-Pol"/>
    <property type="match status" value="1"/>
</dbReference>
<evidence type="ECO:0000313" key="4">
    <source>
        <dbReference type="Proteomes" id="UP000229498"/>
    </source>
</evidence>
<gene>
    <name evidence="3" type="ORF">CVT23_08945</name>
</gene>
<dbReference type="Pfam" id="PF13481">
    <property type="entry name" value="AAA_25"/>
    <property type="match status" value="1"/>
</dbReference>
<dbReference type="EMBL" id="PHIG01000031">
    <property type="protein sequence ID" value="PJK29892.1"/>
    <property type="molecule type" value="Genomic_DNA"/>
</dbReference>
<dbReference type="InterPro" id="IPR027417">
    <property type="entry name" value="P-loop_NTPase"/>
</dbReference>
<evidence type="ECO:0000259" key="2">
    <source>
        <dbReference type="SMART" id="SM00943"/>
    </source>
</evidence>
<accession>A0A2M9G2E2</accession>
<comment type="caution">
    <text evidence="3">The sequence shown here is derived from an EMBL/GenBank/DDBJ whole genome shotgun (WGS) entry which is preliminary data.</text>
</comment>
<keyword evidence="4" id="KW-1185">Reference proteome</keyword>
<proteinExistence type="predicted"/>